<gene>
    <name evidence="2" type="ORF">ILUMI_22092</name>
</gene>
<evidence type="ECO:0000313" key="2">
    <source>
        <dbReference type="EMBL" id="KAF2884073.1"/>
    </source>
</evidence>
<dbReference type="OrthoDB" id="7259127at2759"/>
<evidence type="ECO:0008006" key="4">
    <source>
        <dbReference type="Google" id="ProtNLM"/>
    </source>
</evidence>
<dbReference type="Proteomes" id="UP000801492">
    <property type="component" value="Unassembled WGS sequence"/>
</dbReference>
<sequence>MEFDKADLDILAITETKKKRQGTQEWDEEHLLIYIYNKKQRAAEGIASTWCIPGNTKELEPQATKAISQSPGHSNGHTMNSNIQNNDSSQGPTTRKLGLVFLICQQNIEVISKFKSECLSKPLLERNIDIALTQEIHTKDIFQFKSRSTVNGYKLVGATYSREHLDNVKLFFTSENNANMMFSSLDHPVLFAGDFNSHCQWKYKKNKDPETFTSGRWRTNTNPELTAFDKVVWKIDGAFLTDQNQPKDITFRKRKTSMLEDLNLTKEGQKPQTTHLVTGYGNFPSRPEQLRPKDIANCSCGTAESATHILLEFSLMEVTSYEYVRKKPASYTNGFFYIQEKTARTTVCWRCECWKTKGHKSRERRKLRMKQDRIHEGTPIKLEVAKVVNAMKVEGTKSMCNHIQILCRIEQSSLLLHPFLLLKVEELVLPEKYTTTNRISKEWRDEASENNNHNVPKDSGWQHTLNNGTYNIELQEGR</sequence>
<evidence type="ECO:0000313" key="3">
    <source>
        <dbReference type="Proteomes" id="UP000801492"/>
    </source>
</evidence>
<organism evidence="2 3">
    <name type="scientific">Ignelater luminosus</name>
    <name type="common">Cucubano</name>
    <name type="synonym">Pyrophorus luminosus</name>
    <dbReference type="NCBI Taxonomy" id="2038154"/>
    <lineage>
        <taxon>Eukaryota</taxon>
        <taxon>Metazoa</taxon>
        <taxon>Ecdysozoa</taxon>
        <taxon>Arthropoda</taxon>
        <taxon>Hexapoda</taxon>
        <taxon>Insecta</taxon>
        <taxon>Pterygota</taxon>
        <taxon>Neoptera</taxon>
        <taxon>Endopterygota</taxon>
        <taxon>Coleoptera</taxon>
        <taxon>Polyphaga</taxon>
        <taxon>Elateriformia</taxon>
        <taxon>Elateroidea</taxon>
        <taxon>Elateridae</taxon>
        <taxon>Agrypninae</taxon>
        <taxon>Pyrophorini</taxon>
        <taxon>Ignelater</taxon>
    </lineage>
</organism>
<protein>
    <recommendedName>
        <fullName evidence="4">Endonuclease/exonuclease/phosphatase domain-containing protein</fullName>
    </recommendedName>
</protein>
<reference evidence="2" key="1">
    <citation type="submission" date="2019-08" db="EMBL/GenBank/DDBJ databases">
        <title>The genome of the North American firefly Photinus pyralis.</title>
        <authorList>
            <consortium name="Photinus pyralis genome working group"/>
            <person name="Fallon T.R."/>
            <person name="Sander Lower S.E."/>
            <person name="Weng J.-K."/>
        </authorList>
    </citation>
    <scope>NUCLEOTIDE SEQUENCE</scope>
    <source>
        <strain evidence="2">TRF0915ILg1</strain>
        <tissue evidence="2">Whole body</tissue>
    </source>
</reference>
<name>A0A8K0CGF8_IGNLU</name>
<dbReference type="SUPFAM" id="SSF56219">
    <property type="entry name" value="DNase I-like"/>
    <property type="match status" value="1"/>
</dbReference>
<dbReference type="AlphaFoldDB" id="A0A8K0CGF8"/>
<keyword evidence="3" id="KW-1185">Reference proteome</keyword>
<dbReference type="EMBL" id="VTPC01090227">
    <property type="protein sequence ID" value="KAF2884073.1"/>
    <property type="molecule type" value="Genomic_DNA"/>
</dbReference>
<feature type="compositionally biased region" description="Polar residues" evidence="1">
    <location>
        <begin position="65"/>
        <end position="91"/>
    </location>
</feature>
<comment type="caution">
    <text evidence="2">The sequence shown here is derived from an EMBL/GenBank/DDBJ whole genome shotgun (WGS) entry which is preliminary data.</text>
</comment>
<dbReference type="InterPro" id="IPR036691">
    <property type="entry name" value="Endo/exonu/phosph_ase_sf"/>
</dbReference>
<feature type="region of interest" description="Disordered" evidence="1">
    <location>
        <begin position="63"/>
        <end position="91"/>
    </location>
</feature>
<evidence type="ECO:0000256" key="1">
    <source>
        <dbReference type="SAM" id="MobiDB-lite"/>
    </source>
</evidence>
<proteinExistence type="predicted"/>
<accession>A0A8K0CGF8</accession>